<dbReference type="EMBL" id="VSSQ01056414">
    <property type="protein sequence ID" value="MPN10274.1"/>
    <property type="molecule type" value="Genomic_DNA"/>
</dbReference>
<gene>
    <name evidence="1" type="ORF">SDC9_157569</name>
</gene>
<accession>A0A645FCI1</accession>
<protein>
    <submittedName>
        <fullName evidence="1">Uncharacterized protein</fullName>
    </submittedName>
</protein>
<evidence type="ECO:0000313" key="1">
    <source>
        <dbReference type="EMBL" id="MPN10274.1"/>
    </source>
</evidence>
<name>A0A645FCI1_9ZZZZ</name>
<reference evidence="1" key="1">
    <citation type="submission" date="2019-08" db="EMBL/GenBank/DDBJ databases">
        <authorList>
            <person name="Kucharzyk K."/>
            <person name="Murdoch R.W."/>
            <person name="Higgins S."/>
            <person name="Loffler F."/>
        </authorList>
    </citation>
    <scope>NUCLEOTIDE SEQUENCE</scope>
</reference>
<proteinExistence type="predicted"/>
<sequence>MPMITPFVTPKIAINTKERMMLPPRSPSKEMPMVVVASSPTAKMYSEPAMETKPLK</sequence>
<comment type="caution">
    <text evidence="1">The sequence shown here is derived from an EMBL/GenBank/DDBJ whole genome shotgun (WGS) entry which is preliminary data.</text>
</comment>
<organism evidence="1">
    <name type="scientific">bioreactor metagenome</name>
    <dbReference type="NCBI Taxonomy" id="1076179"/>
    <lineage>
        <taxon>unclassified sequences</taxon>
        <taxon>metagenomes</taxon>
        <taxon>ecological metagenomes</taxon>
    </lineage>
</organism>
<dbReference type="AlphaFoldDB" id="A0A645FCI1"/>